<feature type="domain" description="Kinesin motor" evidence="8">
    <location>
        <begin position="14"/>
        <end position="339"/>
    </location>
</feature>
<dbReference type="PRINTS" id="PR00380">
    <property type="entry name" value="KINESINHEAVY"/>
</dbReference>
<comment type="caution">
    <text evidence="9">The sequence shown here is derived from an EMBL/GenBank/DDBJ whole genome shotgun (WGS) entry which is preliminary data.</text>
</comment>
<dbReference type="GO" id="GO:0000278">
    <property type="term" value="P:mitotic cell cycle"/>
    <property type="evidence" value="ECO:0007669"/>
    <property type="project" value="TreeGrafter"/>
</dbReference>
<evidence type="ECO:0000259" key="8">
    <source>
        <dbReference type="PROSITE" id="PS50067"/>
    </source>
</evidence>
<keyword evidence="3 5" id="KW-0067">ATP-binding</keyword>
<dbReference type="Proteomes" id="UP001152888">
    <property type="component" value="Unassembled WGS sequence"/>
</dbReference>
<evidence type="ECO:0000256" key="7">
    <source>
        <dbReference type="SAM" id="MobiDB-lite"/>
    </source>
</evidence>
<keyword evidence="5 6" id="KW-0505">Motor protein</keyword>
<dbReference type="EMBL" id="CAKOFQ010006661">
    <property type="protein sequence ID" value="CAH1955614.1"/>
    <property type="molecule type" value="Genomic_DNA"/>
</dbReference>
<comment type="similarity">
    <text evidence="5 6">Belongs to the TRAFAC class myosin-kinesin ATPase superfamily. Kinesin family.</text>
</comment>
<dbReference type="Gene3D" id="3.40.850.10">
    <property type="entry name" value="Kinesin motor domain"/>
    <property type="match status" value="1"/>
</dbReference>
<dbReference type="PANTHER" id="PTHR47968:SF50">
    <property type="entry name" value="KINESIN-LIKE PROTEIN"/>
    <property type="match status" value="1"/>
</dbReference>
<dbReference type="GO" id="GO:0008017">
    <property type="term" value="F:microtubule binding"/>
    <property type="evidence" value="ECO:0007669"/>
    <property type="project" value="InterPro"/>
</dbReference>
<dbReference type="AlphaFoldDB" id="A0A9P0JN70"/>
<dbReference type="InterPro" id="IPR019821">
    <property type="entry name" value="Kinesin_motor_CS"/>
</dbReference>
<dbReference type="InterPro" id="IPR001752">
    <property type="entry name" value="Kinesin_motor_dom"/>
</dbReference>
<comment type="subcellular location">
    <subcellularLocation>
        <location evidence="1">Cytoplasm</location>
        <location evidence="1">Cytoskeleton</location>
    </subcellularLocation>
</comment>
<dbReference type="GO" id="GO:0005874">
    <property type="term" value="C:microtubule"/>
    <property type="evidence" value="ECO:0007669"/>
    <property type="project" value="UniProtKB-KW"/>
</dbReference>
<dbReference type="FunFam" id="3.40.850.10:FF:000082">
    <property type="entry name" value="OSM3-like kinesin"/>
    <property type="match status" value="1"/>
</dbReference>
<evidence type="ECO:0000256" key="4">
    <source>
        <dbReference type="ARBA" id="ARBA00023212"/>
    </source>
</evidence>
<dbReference type="SUPFAM" id="SSF52540">
    <property type="entry name" value="P-loop containing nucleoside triphosphate hydrolases"/>
    <property type="match status" value="1"/>
</dbReference>
<feature type="binding site" evidence="5">
    <location>
        <begin position="97"/>
        <end position="104"/>
    </location>
    <ligand>
        <name>ATP</name>
        <dbReference type="ChEBI" id="CHEBI:30616"/>
    </ligand>
</feature>
<dbReference type="InterPro" id="IPR036961">
    <property type="entry name" value="Kinesin_motor_dom_sf"/>
</dbReference>
<dbReference type="PROSITE" id="PS50067">
    <property type="entry name" value="KINESIN_MOTOR_2"/>
    <property type="match status" value="1"/>
</dbReference>
<dbReference type="Pfam" id="PF00225">
    <property type="entry name" value="Kinesin"/>
    <property type="match status" value="1"/>
</dbReference>
<feature type="region of interest" description="Disordered" evidence="7">
    <location>
        <begin position="374"/>
        <end position="397"/>
    </location>
</feature>
<keyword evidence="6" id="KW-0493">Microtubule</keyword>
<evidence type="ECO:0000256" key="2">
    <source>
        <dbReference type="ARBA" id="ARBA00022741"/>
    </source>
</evidence>
<keyword evidence="4" id="KW-0206">Cytoskeleton</keyword>
<evidence type="ECO:0000256" key="1">
    <source>
        <dbReference type="ARBA" id="ARBA00004245"/>
    </source>
</evidence>
<name>A0A9P0JN70_ACAOB</name>
<keyword evidence="10" id="KW-1185">Reference proteome</keyword>
<evidence type="ECO:0000256" key="5">
    <source>
        <dbReference type="PROSITE-ProRule" id="PRU00283"/>
    </source>
</evidence>
<evidence type="ECO:0000256" key="6">
    <source>
        <dbReference type="RuleBase" id="RU000394"/>
    </source>
</evidence>
<evidence type="ECO:0000313" key="9">
    <source>
        <dbReference type="EMBL" id="CAH1955614.1"/>
    </source>
</evidence>
<evidence type="ECO:0000256" key="3">
    <source>
        <dbReference type="ARBA" id="ARBA00022840"/>
    </source>
</evidence>
<keyword evidence="2 5" id="KW-0547">Nucleotide-binding</keyword>
<proteinExistence type="inferred from homology"/>
<dbReference type="GO" id="GO:0007018">
    <property type="term" value="P:microtubule-based movement"/>
    <property type="evidence" value="ECO:0007669"/>
    <property type="project" value="InterPro"/>
</dbReference>
<dbReference type="InterPro" id="IPR027640">
    <property type="entry name" value="Kinesin-like_fam"/>
</dbReference>
<dbReference type="SMART" id="SM00129">
    <property type="entry name" value="KISc"/>
    <property type="match status" value="1"/>
</dbReference>
<dbReference type="GO" id="GO:0005524">
    <property type="term" value="F:ATP binding"/>
    <property type="evidence" value="ECO:0007669"/>
    <property type="project" value="UniProtKB-UniRule"/>
</dbReference>
<dbReference type="PROSITE" id="PS00411">
    <property type="entry name" value="KINESIN_MOTOR_1"/>
    <property type="match status" value="1"/>
</dbReference>
<gene>
    <name evidence="9" type="ORF">ACAOBT_LOCUS1128</name>
</gene>
<organism evidence="9 10">
    <name type="scientific">Acanthoscelides obtectus</name>
    <name type="common">Bean weevil</name>
    <name type="synonym">Bruchus obtectus</name>
    <dbReference type="NCBI Taxonomy" id="200917"/>
    <lineage>
        <taxon>Eukaryota</taxon>
        <taxon>Metazoa</taxon>
        <taxon>Ecdysozoa</taxon>
        <taxon>Arthropoda</taxon>
        <taxon>Hexapoda</taxon>
        <taxon>Insecta</taxon>
        <taxon>Pterygota</taxon>
        <taxon>Neoptera</taxon>
        <taxon>Endopterygota</taxon>
        <taxon>Coleoptera</taxon>
        <taxon>Polyphaga</taxon>
        <taxon>Cucujiformia</taxon>
        <taxon>Chrysomeloidea</taxon>
        <taxon>Chrysomelidae</taxon>
        <taxon>Bruchinae</taxon>
        <taxon>Bruchini</taxon>
        <taxon>Acanthoscelides</taxon>
    </lineage>
</organism>
<dbReference type="OrthoDB" id="3176171at2759"/>
<reference evidence="9" key="1">
    <citation type="submission" date="2022-03" db="EMBL/GenBank/DDBJ databases">
        <authorList>
            <person name="Sayadi A."/>
        </authorList>
    </citation>
    <scope>NUCLEOTIDE SEQUENCE</scope>
</reference>
<dbReference type="GO" id="GO:0003777">
    <property type="term" value="F:microtubule motor activity"/>
    <property type="evidence" value="ECO:0007669"/>
    <property type="project" value="InterPro"/>
</dbReference>
<dbReference type="PANTHER" id="PTHR47968">
    <property type="entry name" value="CENTROMERE PROTEIN E"/>
    <property type="match status" value="1"/>
</dbReference>
<dbReference type="InterPro" id="IPR027417">
    <property type="entry name" value="P-loop_NTPase"/>
</dbReference>
<evidence type="ECO:0000313" key="10">
    <source>
        <dbReference type="Proteomes" id="UP001152888"/>
    </source>
</evidence>
<sequence>MDNMKSDLYESQENVRVFIRIRPLSKKEISEGKENIVVCDHRENLIVLKKNGEHTKPFKFDHIFGANTAQLEMYRMIAFPIVEKALEGYNGTIFAYGQTGTGKTYTMAGNHNVPELKGIIPNTFSHIFSQISRASEEKSFVVKVTYLEIYNEDVRDLLSPDPNKKLAIRERKDIGVYVKDLMGFTVDSIESITELLNRGNKNRVTKSTLMNDISSRSHAIFTITIESKNRIDNKTTVAKLNLVDLAGSERASRTQATGDRLREASNINLSLSVLGNVISALVDGKSTHIPYRNSKLTRLLQDSLGGNSKTAMIAMLSPADIDYEESMCTLRYAARVKYIKNCVKINVEEKGLIEGFELEIAELQQKLMELSMSEQKREQKRKERAVSAEEKERQKQTALELEKTEKMKAELEEKMALIQKKILVGGENLLEKAQQQVFFLESSAAELESLDKSHQQLEEQLNKKAAEKIDVEEQYSSLQEEDLGLTKKIKKVQAFIKDAKEEHSDKEREYQRDLEALFDNNRLLVRETQLANLIIDSYIPQEYLKKILTHLIWNNETQEYQMRGVAYTGNNMRKQQNTSAEIFTPVKFEMKQVYHKYPEKKREKRSMIKSFSAIPKSQIPVPIKKRNLRSVTSSMSKYWALNRNQEIKE</sequence>
<accession>A0A9P0JN70</accession>
<protein>
    <recommendedName>
        <fullName evidence="6">Kinesin-like protein</fullName>
    </recommendedName>
</protein>
<keyword evidence="4" id="KW-0963">Cytoplasm</keyword>